<dbReference type="Pfam" id="PF02361">
    <property type="entry name" value="CbiQ"/>
    <property type="match status" value="1"/>
</dbReference>
<dbReference type="PANTHER" id="PTHR33514:SF13">
    <property type="entry name" value="PROTEIN ABCI12, CHLOROPLASTIC"/>
    <property type="match status" value="1"/>
</dbReference>
<evidence type="ECO:0008006" key="8">
    <source>
        <dbReference type="Google" id="ProtNLM"/>
    </source>
</evidence>
<evidence type="ECO:0000313" key="6">
    <source>
        <dbReference type="EMBL" id="AGX89107.1"/>
    </source>
</evidence>
<evidence type="ECO:0000256" key="5">
    <source>
        <dbReference type="SAM" id="Phobius"/>
    </source>
</evidence>
<gene>
    <name evidence="6" type="ORF">PRV_01830</name>
</gene>
<keyword evidence="3 5" id="KW-1133">Transmembrane helix</keyword>
<keyword evidence="7" id="KW-1185">Reference proteome</keyword>
<dbReference type="GO" id="GO:0005886">
    <property type="term" value="C:plasma membrane"/>
    <property type="evidence" value="ECO:0007669"/>
    <property type="project" value="TreeGrafter"/>
</dbReference>
<dbReference type="Proteomes" id="UP000017119">
    <property type="component" value="Chromosome"/>
</dbReference>
<dbReference type="OrthoDB" id="8075495at2"/>
<dbReference type="PANTHER" id="PTHR33514">
    <property type="entry name" value="PROTEIN ABCI12, CHLOROPLASTIC"/>
    <property type="match status" value="1"/>
</dbReference>
<feature type="transmembrane region" description="Helical" evidence="5">
    <location>
        <begin position="296"/>
        <end position="317"/>
    </location>
</feature>
<proteinExistence type="predicted"/>
<feature type="transmembrane region" description="Helical" evidence="5">
    <location>
        <begin position="337"/>
        <end position="355"/>
    </location>
</feature>
<feature type="transmembrane region" description="Helical" evidence="5">
    <location>
        <begin position="238"/>
        <end position="262"/>
    </location>
</feature>
<dbReference type="RefSeq" id="WP_022769833.1">
    <property type="nucleotide sequence ID" value="NC_022575.1"/>
</dbReference>
<dbReference type="EMBL" id="CP006771">
    <property type="protein sequence ID" value="AGX89107.1"/>
    <property type="molecule type" value="Genomic_DNA"/>
</dbReference>
<dbReference type="AlphaFoldDB" id="U5NCF2"/>
<keyword evidence="2 5" id="KW-0812">Transmembrane</keyword>
<dbReference type="KEGG" id="mpv:PRV_01830"/>
<protein>
    <recommendedName>
        <fullName evidence="8">Cobalt ABC transporter permease</fullName>
    </recommendedName>
</protein>
<evidence type="ECO:0000256" key="1">
    <source>
        <dbReference type="ARBA" id="ARBA00004141"/>
    </source>
</evidence>
<feature type="transmembrane region" description="Helical" evidence="5">
    <location>
        <begin position="49"/>
        <end position="68"/>
    </location>
</feature>
<dbReference type="STRING" id="1403316.PRV_01830"/>
<name>U5NCF2_9MOLU</name>
<evidence type="ECO:0000256" key="4">
    <source>
        <dbReference type="ARBA" id="ARBA00023136"/>
    </source>
</evidence>
<keyword evidence="4 5" id="KW-0472">Membrane</keyword>
<reference evidence="6 7" key="1">
    <citation type="journal article" date="2013" name="Genome Announc.">
        <title>Genome Sequence of Mycoplasma parvum (Formerly Eperythrozoon parvum), a Diminutive Hemoplasma of the Pig.</title>
        <authorList>
            <person name="do Nascimento N.C."/>
            <person name="Dos Santos A.P."/>
            <person name="Chu Y."/>
            <person name="Guimaraes A.M."/>
            <person name="Pagliaro A."/>
            <person name="Messick J.B."/>
        </authorList>
    </citation>
    <scope>NUCLEOTIDE SEQUENCE [LARGE SCALE GENOMIC DNA]</scope>
    <source>
        <strain evidence="6 7">Indiana</strain>
    </source>
</reference>
<comment type="subcellular location">
    <subcellularLocation>
        <location evidence="1">Membrane</location>
        <topology evidence="1">Multi-pass membrane protein</topology>
    </subcellularLocation>
</comment>
<feature type="transmembrane region" description="Helical" evidence="5">
    <location>
        <begin position="75"/>
        <end position="93"/>
    </location>
</feature>
<dbReference type="PATRIC" id="fig|1403316.3.peg.332"/>
<evidence type="ECO:0000313" key="7">
    <source>
        <dbReference type="Proteomes" id="UP000017119"/>
    </source>
</evidence>
<dbReference type="HOGENOM" id="CLU_056469_2_2_14"/>
<evidence type="ECO:0000256" key="3">
    <source>
        <dbReference type="ARBA" id="ARBA00022989"/>
    </source>
</evidence>
<organism evidence="6 7">
    <name type="scientific">Mycoplasma parvum str. Indiana</name>
    <dbReference type="NCBI Taxonomy" id="1403316"/>
    <lineage>
        <taxon>Bacteria</taxon>
        <taxon>Bacillati</taxon>
        <taxon>Mycoplasmatota</taxon>
        <taxon>Mollicutes</taxon>
        <taxon>Mycoplasmataceae</taxon>
        <taxon>Mycoplasma</taxon>
    </lineage>
</organism>
<feature type="transmembrane region" description="Helical" evidence="5">
    <location>
        <begin position="26"/>
        <end position="43"/>
    </location>
</feature>
<feature type="transmembrane region" description="Helical" evidence="5">
    <location>
        <begin position="386"/>
        <end position="409"/>
    </location>
</feature>
<dbReference type="CDD" id="cd16914">
    <property type="entry name" value="EcfT"/>
    <property type="match status" value="1"/>
</dbReference>
<dbReference type="InterPro" id="IPR003339">
    <property type="entry name" value="ABC/ECF_trnsptr_transmembrane"/>
</dbReference>
<evidence type="ECO:0000256" key="2">
    <source>
        <dbReference type="ARBA" id="ARBA00022692"/>
    </source>
</evidence>
<sequence length="423" mass="47957">MSFADLVRLDSQGANKLLGLNYAAKAHPLLKLIIFILSVFLVFSKLGIFLHFLLIGFTIIILFLSGCLKDLWRKLVVLFIGIYLFLFCINWIFNKNPGFWDNDYLTSTYSDFAIKFQNLFTQKPFSFFGRGNNQNSVQQEGIKVGWFAGGEVLKSCCETVSDCNCTCKSAGGKNNIVSANNIEELKQLCKCTAEQATTNCCKNNGGCIKNRLEGKNYKAFYVTSKEGDKKVVVFFPKWYTLTALQFILAFNMANKLTMIIALSRALSHTTDLTSFTFAVGELIRPLAALKIPVKEITLIISLAIRFIPSLLLEAIRITKAQSSRGIDFKNGRFVDKMTAFLSLFIPLFIISMIKSRELANAMTSRAYLPKENRTRFKNYSLTKPQLVMFGGIIFYIIMCYYFVFGSYYFSPFKWVDPILLLSL</sequence>
<accession>U5NCF2</accession>